<organism evidence="3 4">
    <name type="scientific">Protopolystoma xenopodis</name>
    <dbReference type="NCBI Taxonomy" id="117903"/>
    <lineage>
        <taxon>Eukaryota</taxon>
        <taxon>Metazoa</taxon>
        <taxon>Spiralia</taxon>
        <taxon>Lophotrochozoa</taxon>
        <taxon>Platyhelminthes</taxon>
        <taxon>Monogenea</taxon>
        <taxon>Polyopisthocotylea</taxon>
        <taxon>Polystomatidea</taxon>
        <taxon>Polystomatidae</taxon>
        <taxon>Protopolystoma</taxon>
    </lineage>
</organism>
<dbReference type="PANTHER" id="PTHR13018">
    <property type="entry name" value="PROBABLE MEMBRANE PROTEIN DUF221-RELATED"/>
    <property type="match status" value="1"/>
</dbReference>
<feature type="transmembrane region" description="Helical" evidence="1">
    <location>
        <begin position="63"/>
        <end position="86"/>
    </location>
</feature>
<dbReference type="OrthoDB" id="1689567at2759"/>
<dbReference type="PANTHER" id="PTHR13018:SF5">
    <property type="entry name" value="RE44586P"/>
    <property type="match status" value="1"/>
</dbReference>
<feature type="transmembrane region" description="Helical" evidence="1">
    <location>
        <begin position="107"/>
        <end position="133"/>
    </location>
</feature>
<feature type="transmembrane region" description="Helical" evidence="1">
    <location>
        <begin position="20"/>
        <end position="43"/>
    </location>
</feature>
<sequence>MSWTGRHRYSRIRGCWATWWINAALVNVVIFFVILLLTSPTYLIKTLDELGLMKLMSSFMHPLVANFMPSIILASISALTPWLVAASEDSIRHWTVGIREMAVQTRTFAFLVIVTLIIPSLGLTGLPAFFYWLTAPYDQDQPTLDLHNNVTFSHHFSAVINSSSATFDSHPYPMATNLSTLSPLFAGNTLPPLPRPPIRLECIFLPDGGALFVNYVISCSLIGVILSLLRPASLFSAIRLRLFTVHSLAEQRMIAKAAHSVDQPFCVYLFGTPGLSHFA</sequence>
<dbReference type="Proteomes" id="UP000784294">
    <property type="component" value="Unassembled WGS sequence"/>
</dbReference>
<feature type="transmembrane region" description="Helical" evidence="1">
    <location>
        <begin position="209"/>
        <end position="229"/>
    </location>
</feature>
<evidence type="ECO:0000256" key="1">
    <source>
        <dbReference type="SAM" id="Phobius"/>
    </source>
</evidence>
<dbReference type="GO" id="GO:0005886">
    <property type="term" value="C:plasma membrane"/>
    <property type="evidence" value="ECO:0007669"/>
    <property type="project" value="TreeGrafter"/>
</dbReference>
<feature type="domain" description="CSC1/OSCA1-like 7TM region" evidence="2">
    <location>
        <begin position="24"/>
        <end position="128"/>
    </location>
</feature>
<dbReference type="EMBL" id="CAAALY010250287">
    <property type="protein sequence ID" value="VEL35632.1"/>
    <property type="molecule type" value="Genomic_DNA"/>
</dbReference>
<protein>
    <recommendedName>
        <fullName evidence="2">CSC1/OSCA1-like 7TM region domain-containing protein</fullName>
    </recommendedName>
</protein>
<evidence type="ECO:0000313" key="3">
    <source>
        <dbReference type="EMBL" id="VEL35632.1"/>
    </source>
</evidence>
<dbReference type="InterPro" id="IPR003864">
    <property type="entry name" value="CSC1/OSCA1-like_7TM"/>
</dbReference>
<proteinExistence type="predicted"/>
<dbReference type="GO" id="GO:0005227">
    <property type="term" value="F:calcium-activated cation channel activity"/>
    <property type="evidence" value="ECO:0007669"/>
    <property type="project" value="InterPro"/>
</dbReference>
<reference evidence="3" key="1">
    <citation type="submission" date="2018-11" db="EMBL/GenBank/DDBJ databases">
        <authorList>
            <consortium name="Pathogen Informatics"/>
        </authorList>
    </citation>
    <scope>NUCLEOTIDE SEQUENCE</scope>
</reference>
<gene>
    <name evidence="3" type="ORF">PXEA_LOCUS29072</name>
</gene>
<dbReference type="InterPro" id="IPR045122">
    <property type="entry name" value="Csc1-like"/>
</dbReference>
<keyword evidence="1" id="KW-1133">Transmembrane helix</keyword>
<accession>A0A3S5AR03</accession>
<keyword evidence="1" id="KW-0472">Membrane</keyword>
<comment type="caution">
    <text evidence="3">The sequence shown here is derived from an EMBL/GenBank/DDBJ whole genome shotgun (WGS) entry which is preliminary data.</text>
</comment>
<dbReference type="AlphaFoldDB" id="A0A3S5AR03"/>
<dbReference type="Pfam" id="PF02714">
    <property type="entry name" value="RSN1_7TM"/>
    <property type="match status" value="1"/>
</dbReference>
<name>A0A3S5AR03_9PLAT</name>
<keyword evidence="1" id="KW-0812">Transmembrane</keyword>
<evidence type="ECO:0000259" key="2">
    <source>
        <dbReference type="Pfam" id="PF02714"/>
    </source>
</evidence>
<evidence type="ECO:0000313" key="4">
    <source>
        <dbReference type="Proteomes" id="UP000784294"/>
    </source>
</evidence>
<keyword evidence="4" id="KW-1185">Reference proteome</keyword>